<dbReference type="Pfam" id="PF09704">
    <property type="entry name" value="Cas_Cas5d"/>
    <property type="match status" value="1"/>
</dbReference>
<evidence type="ECO:0000256" key="1">
    <source>
        <dbReference type="ARBA" id="ARBA00023118"/>
    </source>
</evidence>
<dbReference type="EMBL" id="SNRY01000011">
    <property type="protein sequence ID" value="KAA6351616.1"/>
    <property type="molecule type" value="Genomic_DNA"/>
</dbReference>
<evidence type="ECO:0000313" key="3">
    <source>
        <dbReference type="EMBL" id="KAA6351649.1"/>
    </source>
</evidence>
<dbReference type="NCBIfam" id="TIGR02593">
    <property type="entry name" value="CRISPR_cas5"/>
    <property type="match status" value="1"/>
</dbReference>
<proteinExistence type="predicted"/>
<dbReference type="Gene3D" id="3.30.70.2660">
    <property type="match status" value="1"/>
</dbReference>
<comment type="caution">
    <text evidence="2">The sequence shown here is derived from an EMBL/GenBank/DDBJ whole genome shotgun (WGS) entry which is preliminary data.</text>
</comment>
<reference evidence="2" key="1">
    <citation type="submission" date="2019-03" db="EMBL/GenBank/DDBJ databases">
        <title>Single cell metagenomics reveals metabolic interactions within the superorganism composed of flagellate Streblomastix strix and complex community of Bacteroidetes bacteria on its surface.</title>
        <authorList>
            <person name="Treitli S.C."/>
            <person name="Kolisko M."/>
            <person name="Husnik F."/>
            <person name="Keeling P."/>
            <person name="Hampl V."/>
        </authorList>
    </citation>
    <scope>NUCLEOTIDE SEQUENCE</scope>
    <source>
        <strain evidence="2">STM</strain>
    </source>
</reference>
<evidence type="ECO:0000313" key="2">
    <source>
        <dbReference type="EMBL" id="KAA6351616.1"/>
    </source>
</evidence>
<dbReference type="InterPro" id="IPR013422">
    <property type="entry name" value="CRISPR-assoc_prot_Cas5_N"/>
</dbReference>
<protein>
    <recommendedName>
        <fullName evidence="4">CRISPR-associated protein Cas5</fullName>
    </recommendedName>
</protein>
<accession>A0A5J4SZD6</accession>
<dbReference type="InterPro" id="IPR021124">
    <property type="entry name" value="CRISPR-assoc_prot_Cas5"/>
</dbReference>
<sequence length="252" mass="28778">MKVCIMEAFQFEIEGNWGHFKKPETNNNPLSHDIITKTALIGLVGAVLGIERTEMKGLFPVLSKDLLYSVKVVKPVKKISYGFISKEANNPTGKGSRKSFEFLKSPAFAIILSLYEEYAEKQSQKLFFEFKKSIFEECAIYTPILGWHNCPANLYYKSSGKIVGKGSDEFETNYFFSAKNHIPTPIDINGAFRVGFDRLPTYQNDDFWNCPDKYTDMIYLDSGQTLKVNGEYYVYEGMDISSHSIVEKCYMI</sequence>
<dbReference type="EMBL" id="SNRY01000011">
    <property type="protein sequence ID" value="KAA6351649.1"/>
    <property type="molecule type" value="Genomic_DNA"/>
</dbReference>
<dbReference type="GO" id="GO:0043571">
    <property type="term" value="P:maintenance of CRISPR repeat elements"/>
    <property type="evidence" value="ECO:0007669"/>
    <property type="project" value="InterPro"/>
</dbReference>
<gene>
    <name evidence="2" type="ORF">EZS27_001007</name>
    <name evidence="3" type="ORF">EZS27_001040</name>
</gene>
<evidence type="ECO:0008006" key="4">
    <source>
        <dbReference type="Google" id="ProtNLM"/>
    </source>
</evidence>
<organism evidence="2">
    <name type="scientific">termite gut metagenome</name>
    <dbReference type="NCBI Taxonomy" id="433724"/>
    <lineage>
        <taxon>unclassified sequences</taxon>
        <taxon>metagenomes</taxon>
        <taxon>organismal metagenomes</taxon>
    </lineage>
</organism>
<keyword evidence="1" id="KW-0051">Antiviral defense</keyword>
<name>A0A5J4SZD6_9ZZZZ</name>
<dbReference type="AlphaFoldDB" id="A0A5J4SZD6"/>
<dbReference type="GO" id="GO:0051607">
    <property type="term" value="P:defense response to virus"/>
    <property type="evidence" value="ECO:0007669"/>
    <property type="project" value="UniProtKB-KW"/>
</dbReference>